<keyword evidence="4" id="KW-0479">Metal-binding</keyword>
<dbReference type="GO" id="GO:0016787">
    <property type="term" value="F:hydrolase activity"/>
    <property type="evidence" value="ECO:0007669"/>
    <property type="project" value="UniProtKB-KW"/>
</dbReference>
<dbReference type="Pfam" id="PF01850">
    <property type="entry name" value="PIN"/>
    <property type="match status" value="1"/>
</dbReference>
<sequence>MATLILIDTDILIDFSLDKPAAIQTMANLEDKFLLSISVITAMELYSGCRSKKDLKKVDELLSDIHVEFVTKPISQTAFELMKMFRSSHGVEINDMLIAATSLDLEAKIISKNQKHYKFLPNIDLLEYSLIGV</sequence>
<dbReference type="GO" id="GO:0046872">
    <property type="term" value="F:metal ion binding"/>
    <property type="evidence" value="ECO:0007669"/>
    <property type="project" value="UniProtKB-KW"/>
</dbReference>
<gene>
    <name evidence="9" type="ORF">SAMN06265219_1167</name>
</gene>
<dbReference type="InterPro" id="IPR029060">
    <property type="entry name" value="PIN-like_dom_sf"/>
</dbReference>
<reference evidence="9 10" key="1">
    <citation type="submission" date="2017-05" db="EMBL/GenBank/DDBJ databases">
        <authorList>
            <person name="Varghese N."/>
            <person name="Submissions S."/>
        </authorList>
    </citation>
    <scope>NUCLEOTIDE SEQUENCE [LARGE SCALE GENOMIC DNA]</scope>
    <source>
        <strain evidence="9 10">DSM 21985</strain>
    </source>
</reference>
<keyword evidence="6" id="KW-0460">Magnesium</keyword>
<dbReference type="EMBL" id="FXTP01000016">
    <property type="protein sequence ID" value="SMO92534.1"/>
    <property type="molecule type" value="Genomic_DNA"/>
</dbReference>
<evidence type="ECO:0000259" key="8">
    <source>
        <dbReference type="Pfam" id="PF01850"/>
    </source>
</evidence>
<dbReference type="PANTHER" id="PTHR33653:SF1">
    <property type="entry name" value="RIBONUCLEASE VAPC2"/>
    <property type="match status" value="1"/>
</dbReference>
<organism evidence="9 10">
    <name type="scientific">Gracilimonas mengyeensis</name>
    <dbReference type="NCBI Taxonomy" id="1302730"/>
    <lineage>
        <taxon>Bacteria</taxon>
        <taxon>Pseudomonadati</taxon>
        <taxon>Balneolota</taxon>
        <taxon>Balneolia</taxon>
        <taxon>Balneolales</taxon>
        <taxon>Balneolaceae</taxon>
        <taxon>Gracilimonas</taxon>
    </lineage>
</organism>
<evidence type="ECO:0000313" key="10">
    <source>
        <dbReference type="Proteomes" id="UP000317557"/>
    </source>
</evidence>
<dbReference type="RefSeq" id="WP_142455698.1">
    <property type="nucleotide sequence ID" value="NZ_FXTP01000016.1"/>
</dbReference>
<dbReference type="Gene3D" id="3.40.50.1010">
    <property type="entry name" value="5'-nuclease"/>
    <property type="match status" value="1"/>
</dbReference>
<keyword evidence="5" id="KW-0378">Hydrolase</keyword>
<evidence type="ECO:0000313" key="9">
    <source>
        <dbReference type="EMBL" id="SMO92534.1"/>
    </source>
</evidence>
<accession>A0A521F908</accession>
<dbReference type="Proteomes" id="UP000317557">
    <property type="component" value="Unassembled WGS sequence"/>
</dbReference>
<evidence type="ECO:0000256" key="6">
    <source>
        <dbReference type="ARBA" id="ARBA00022842"/>
    </source>
</evidence>
<evidence type="ECO:0000256" key="2">
    <source>
        <dbReference type="ARBA" id="ARBA00022649"/>
    </source>
</evidence>
<dbReference type="InterPro" id="IPR050556">
    <property type="entry name" value="Type_II_TA_system_RNase"/>
</dbReference>
<comment type="similarity">
    <text evidence="7">Belongs to the PINc/VapC protein family.</text>
</comment>
<dbReference type="PANTHER" id="PTHR33653">
    <property type="entry name" value="RIBONUCLEASE VAPC2"/>
    <property type="match status" value="1"/>
</dbReference>
<evidence type="ECO:0000256" key="1">
    <source>
        <dbReference type="ARBA" id="ARBA00001946"/>
    </source>
</evidence>
<protein>
    <recommendedName>
        <fullName evidence="8">PIN domain-containing protein</fullName>
    </recommendedName>
</protein>
<dbReference type="OrthoDB" id="5368631at2"/>
<keyword evidence="2" id="KW-1277">Toxin-antitoxin system</keyword>
<evidence type="ECO:0000256" key="3">
    <source>
        <dbReference type="ARBA" id="ARBA00022722"/>
    </source>
</evidence>
<proteinExistence type="inferred from homology"/>
<evidence type="ECO:0000256" key="5">
    <source>
        <dbReference type="ARBA" id="ARBA00022801"/>
    </source>
</evidence>
<evidence type="ECO:0000256" key="7">
    <source>
        <dbReference type="ARBA" id="ARBA00038093"/>
    </source>
</evidence>
<feature type="domain" description="PIN" evidence="8">
    <location>
        <begin position="5"/>
        <end position="118"/>
    </location>
</feature>
<dbReference type="SUPFAM" id="SSF88723">
    <property type="entry name" value="PIN domain-like"/>
    <property type="match status" value="1"/>
</dbReference>
<dbReference type="InterPro" id="IPR002716">
    <property type="entry name" value="PIN_dom"/>
</dbReference>
<dbReference type="CDD" id="cd18741">
    <property type="entry name" value="PIN_VapC4-5_FitB-like"/>
    <property type="match status" value="1"/>
</dbReference>
<evidence type="ECO:0000256" key="4">
    <source>
        <dbReference type="ARBA" id="ARBA00022723"/>
    </source>
</evidence>
<dbReference type="AlphaFoldDB" id="A0A521F908"/>
<dbReference type="GO" id="GO:0004518">
    <property type="term" value="F:nuclease activity"/>
    <property type="evidence" value="ECO:0007669"/>
    <property type="project" value="UniProtKB-KW"/>
</dbReference>
<keyword evidence="10" id="KW-1185">Reference proteome</keyword>
<keyword evidence="3" id="KW-0540">Nuclease</keyword>
<name>A0A521F908_9BACT</name>
<comment type="cofactor">
    <cofactor evidence="1">
        <name>Mg(2+)</name>
        <dbReference type="ChEBI" id="CHEBI:18420"/>
    </cofactor>
</comment>